<dbReference type="PANTHER" id="PTHR43792">
    <property type="entry name" value="GNAT FAMILY, PUTATIVE (AFU_ORTHOLOGUE AFUA_3G00765)-RELATED-RELATED"/>
    <property type="match status" value="1"/>
</dbReference>
<dbReference type="GO" id="GO:0005737">
    <property type="term" value="C:cytoplasm"/>
    <property type="evidence" value="ECO:0007669"/>
    <property type="project" value="TreeGrafter"/>
</dbReference>
<dbReference type="InterPro" id="IPR000182">
    <property type="entry name" value="GNAT_dom"/>
</dbReference>
<feature type="domain" description="N-acetyltransferase" evidence="4">
    <location>
        <begin position="7"/>
        <end position="156"/>
    </location>
</feature>
<evidence type="ECO:0000256" key="3">
    <source>
        <dbReference type="ARBA" id="ARBA00038502"/>
    </source>
</evidence>
<dbReference type="Pfam" id="PF13302">
    <property type="entry name" value="Acetyltransf_3"/>
    <property type="match status" value="1"/>
</dbReference>
<organism evidence="5 6">
    <name type="scientific">Ligilactobacillus salivarius</name>
    <dbReference type="NCBI Taxonomy" id="1624"/>
    <lineage>
        <taxon>Bacteria</taxon>
        <taxon>Bacillati</taxon>
        <taxon>Bacillota</taxon>
        <taxon>Bacilli</taxon>
        <taxon>Lactobacillales</taxon>
        <taxon>Lactobacillaceae</taxon>
        <taxon>Ligilactobacillus</taxon>
    </lineage>
</organism>
<evidence type="ECO:0000256" key="2">
    <source>
        <dbReference type="ARBA" id="ARBA00023315"/>
    </source>
</evidence>
<reference evidence="5 6" key="1">
    <citation type="journal article" date="2014" name="BMC Genomics">
        <title>Unusual genome complexity in Lactobacillus salivarius JCM1046.</title>
        <authorList>
            <person name="Raftis E.J."/>
            <person name="Forde B.M."/>
            <person name="Claesson M.J."/>
            <person name="O'Toole P.W."/>
        </authorList>
    </citation>
    <scope>NUCLEOTIDE SEQUENCE [LARGE SCALE GENOMIC DNA]</scope>
    <source>
        <strain evidence="5 6">JCM1046</strain>
    </source>
</reference>
<dbReference type="Gene3D" id="3.40.630.30">
    <property type="match status" value="1"/>
</dbReference>
<name>A0A089RTL4_9LACO</name>
<dbReference type="KEGG" id="lsj:LSJ_0216"/>
<protein>
    <submittedName>
        <fullName evidence="5">Acetyltransferase, GNAT family</fullName>
    </submittedName>
</protein>
<dbReference type="InterPro" id="IPR051531">
    <property type="entry name" value="N-acetyltransferase"/>
</dbReference>
<dbReference type="InterPro" id="IPR016181">
    <property type="entry name" value="Acyl_CoA_acyltransferase"/>
</dbReference>
<accession>A0A089RTL4</accession>
<gene>
    <name evidence="5" type="primary">wecD</name>
    <name evidence="5" type="ORF">LSJ_0216</name>
</gene>
<keyword evidence="2" id="KW-0012">Acyltransferase</keyword>
<dbReference type="SUPFAM" id="SSF55729">
    <property type="entry name" value="Acyl-CoA N-acyltransferases (Nat)"/>
    <property type="match status" value="1"/>
</dbReference>
<evidence type="ECO:0000313" key="5">
    <source>
        <dbReference type="EMBL" id="AIR09977.1"/>
    </source>
</evidence>
<sequence length="156" mass="17953">MKEVEDLIIRKLSSNDLNDFREIITQKEVARMAGFAPVSSFASFYLSQMLQNGAWGLVVNKKVVGVICIYDLPVKNGNKKTGEIGFILNQNYWYRGYMSKAIEEICSCVKKDYSQIKAITLVDNIASKKVLERNDFYFSEIIMDNDKEKNIFLRNL</sequence>
<dbReference type="EMBL" id="CP007646">
    <property type="protein sequence ID" value="AIR09977.1"/>
    <property type="molecule type" value="Genomic_DNA"/>
</dbReference>
<dbReference type="RefSeq" id="WP_034983340.1">
    <property type="nucleotide sequence ID" value="NZ_CP007646.1"/>
</dbReference>
<dbReference type="Proteomes" id="UP000029488">
    <property type="component" value="Chromosome"/>
</dbReference>
<dbReference type="GO" id="GO:0008999">
    <property type="term" value="F:protein-N-terminal-alanine acetyltransferase activity"/>
    <property type="evidence" value="ECO:0007669"/>
    <property type="project" value="TreeGrafter"/>
</dbReference>
<evidence type="ECO:0000259" key="4">
    <source>
        <dbReference type="PROSITE" id="PS51186"/>
    </source>
</evidence>
<dbReference type="PANTHER" id="PTHR43792:SF8">
    <property type="entry name" value="[RIBOSOMAL PROTEIN US5]-ALANINE N-ACETYLTRANSFERASE"/>
    <property type="match status" value="1"/>
</dbReference>
<evidence type="ECO:0000313" key="6">
    <source>
        <dbReference type="Proteomes" id="UP000029488"/>
    </source>
</evidence>
<proteinExistence type="inferred from homology"/>
<evidence type="ECO:0000256" key="1">
    <source>
        <dbReference type="ARBA" id="ARBA00022679"/>
    </source>
</evidence>
<dbReference type="AlphaFoldDB" id="A0A089RTL4"/>
<keyword evidence="1 5" id="KW-0808">Transferase</keyword>
<comment type="similarity">
    <text evidence="3">Belongs to the acetyltransferase family. RimJ subfamily.</text>
</comment>
<dbReference type="PROSITE" id="PS51186">
    <property type="entry name" value="GNAT"/>
    <property type="match status" value="1"/>
</dbReference>